<organism evidence="1 2">
    <name type="scientific">Leptospira idonii</name>
    <dbReference type="NCBI Taxonomy" id="1193500"/>
    <lineage>
        <taxon>Bacteria</taxon>
        <taxon>Pseudomonadati</taxon>
        <taxon>Spirochaetota</taxon>
        <taxon>Spirochaetia</taxon>
        <taxon>Leptospirales</taxon>
        <taxon>Leptospiraceae</taxon>
        <taxon>Leptospira</taxon>
    </lineage>
</organism>
<gene>
    <name evidence="1" type="ORF">EHS15_01770</name>
</gene>
<keyword evidence="2" id="KW-1185">Reference proteome</keyword>
<protein>
    <submittedName>
        <fullName evidence="1">Uncharacterized protein</fullName>
    </submittedName>
</protein>
<evidence type="ECO:0000313" key="2">
    <source>
        <dbReference type="Proteomes" id="UP000298058"/>
    </source>
</evidence>
<reference evidence="1" key="1">
    <citation type="journal article" date="2019" name="PLoS Negl. Trop. Dis.">
        <title>Revisiting the worldwide diversity of Leptospira species in the environment.</title>
        <authorList>
            <person name="Vincent A.T."/>
            <person name="Schiettekatte O."/>
            <person name="Bourhy P."/>
            <person name="Veyrier F.J."/>
            <person name="Picardeau M."/>
        </authorList>
    </citation>
    <scope>NUCLEOTIDE SEQUENCE [LARGE SCALE GENOMIC DNA]</scope>
    <source>
        <strain evidence="1">201300427</strain>
    </source>
</reference>
<name>A0A4R9M6K0_9LEPT</name>
<dbReference type="RefSeq" id="WP_135758824.1">
    <property type="nucleotide sequence ID" value="NZ_RQHW01000007.1"/>
</dbReference>
<dbReference type="EMBL" id="RQHW01000007">
    <property type="protein sequence ID" value="TGN20789.1"/>
    <property type="molecule type" value="Genomic_DNA"/>
</dbReference>
<dbReference type="Proteomes" id="UP000298058">
    <property type="component" value="Unassembled WGS sequence"/>
</dbReference>
<accession>A0A4R9M6K0</accession>
<dbReference type="AlphaFoldDB" id="A0A4R9M6K0"/>
<evidence type="ECO:0000313" key="1">
    <source>
        <dbReference type="EMBL" id="TGN20789.1"/>
    </source>
</evidence>
<comment type="caution">
    <text evidence="1">The sequence shown here is derived from an EMBL/GenBank/DDBJ whole genome shotgun (WGS) entry which is preliminary data.</text>
</comment>
<proteinExistence type="predicted"/>
<sequence length="364" mass="40516">MFKEFENQIWTTSGVNAVVTENSDESIDGSSQKIVFSEAGAWALSTFTPIDLENYEEVSLQVYIKPTLSRQEIFKVEINGNEYSFSRAKSGWQHVLINCQGWEDDISTIKFTSLIGSTVLFVDLIGCRKVTYETMDFDVVEAIQNKVVLDYNVSTELTLDATSGSSSLSLEPNDYIRDLTMLRLIDGPLSEEVQLELESGTLTSPLVNSYDKDTTIVTAFCPVITEESDVTEADPVCGIFISGNDSIKEDVVIPMKGVSSTGGKLKRFLGVLNLVVYIESSSKRKLMSLCRQFENAYGETFSILLDGEVLELRQSVIPVSDFQPEEVGSLPRKSYFYSVEPQPITLSTKREIETIHIDIDSEAV</sequence>